<dbReference type="AlphaFoldDB" id="A0A3G8MA86"/>
<keyword evidence="1" id="KW-1133">Transmembrane helix</keyword>
<dbReference type="Proteomes" id="UP000273982">
    <property type="component" value="Chromosome"/>
</dbReference>
<dbReference type="Gene3D" id="3.40.50.410">
    <property type="entry name" value="von Willebrand factor, type A domain"/>
    <property type="match status" value="1"/>
</dbReference>
<keyword evidence="1" id="KW-0812">Transmembrane</keyword>
<evidence type="ECO:0000259" key="2">
    <source>
        <dbReference type="SMART" id="SM00327"/>
    </source>
</evidence>
<dbReference type="InterPro" id="IPR036465">
    <property type="entry name" value="vWFA_dom_sf"/>
</dbReference>
<dbReference type="SMART" id="SM00327">
    <property type="entry name" value="VWA"/>
    <property type="match status" value="1"/>
</dbReference>
<feature type="transmembrane region" description="Helical" evidence="1">
    <location>
        <begin position="293"/>
        <end position="316"/>
    </location>
</feature>
<evidence type="ECO:0000313" key="4">
    <source>
        <dbReference type="Proteomes" id="UP000273982"/>
    </source>
</evidence>
<evidence type="ECO:0000313" key="3">
    <source>
        <dbReference type="EMBL" id="AZG78195.1"/>
    </source>
</evidence>
<name>A0A3G8MA86_9HYPH</name>
<gene>
    <name evidence="3" type="ORF">EHO51_16470</name>
</gene>
<sequence>MRPDVRDPRVALLALATLSLAATFFAPKVMIRRPSFDFLAIVDITGSMNVRDYVVSGRPVSRLDAVKAALRAMLAELPCPSHVALGVFTERRPFLLFEPIDVCADFTPLQASIEALDWRMAWEGDSRISAGFFRAIDMARELKSDLLFFSDGQEAPPLPARGAPTFEGRAGEVRGLVVGVGGYELSPIPKFDDRGREVGFLGADDVPHESRFGLPPEGAERREGYNARNAPFGASAAIGVEHLSSVKEDYLRSLAEKTGLSYAHLSDGKRLWKDYAAVASVRPREAALDLRPFFGVAAALLTFMAVAATFFAQAFIRARRTAPSYRFPQPRRSK</sequence>
<proteinExistence type="predicted"/>
<dbReference type="EMBL" id="CP034086">
    <property type="protein sequence ID" value="AZG78195.1"/>
    <property type="molecule type" value="Genomic_DNA"/>
</dbReference>
<dbReference type="SUPFAM" id="SSF53300">
    <property type="entry name" value="vWA-like"/>
    <property type="match status" value="1"/>
</dbReference>
<dbReference type="KEGG" id="mros:EHO51_16470"/>
<dbReference type="RefSeq" id="WP_124739784.1">
    <property type="nucleotide sequence ID" value="NZ_CP034086.1"/>
</dbReference>
<evidence type="ECO:0000256" key="1">
    <source>
        <dbReference type="SAM" id="Phobius"/>
    </source>
</evidence>
<protein>
    <submittedName>
        <fullName evidence="3">VWA domain-containing protein</fullName>
    </submittedName>
</protein>
<dbReference type="Pfam" id="PF13519">
    <property type="entry name" value="VWA_2"/>
    <property type="match status" value="1"/>
</dbReference>
<feature type="domain" description="VWFA" evidence="2">
    <location>
        <begin position="35"/>
        <end position="211"/>
    </location>
</feature>
<accession>A0A3G8MA86</accession>
<reference evidence="3 4" key="1">
    <citation type="submission" date="2018-11" db="EMBL/GenBank/DDBJ databases">
        <title>Genome squencing of methanotrophic bacteria isolated from alkaline groundwater in Korea.</title>
        <authorList>
            <person name="Nguyen L.N."/>
        </authorList>
    </citation>
    <scope>NUCLEOTIDE SEQUENCE [LARGE SCALE GENOMIC DNA]</scope>
    <source>
        <strain evidence="3 4">GW6</strain>
    </source>
</reference>
<dbReference type="InterPro" id="IPR002035">
    <property type="entry name" value="VWF_A"/>
</dbReference>
<organism evidence="3 4">
    <name type="scientific">Methylocystis rosea</name>
    <dbReference type="NCBI Taxonomy" id="173366"/>
    <lineage>
        <taxon>Bacteria</taxon>
        <taxon>Pseudomonadati</taxon>
        <taxon>Pseudomonadota</taxon>
        <taxon>Alphaproteobacteria</taxon>
        <taxon>Hyphomicrobiales</taxon>
        <taxon>Methylocystaceae</taxon>
        <taxon>Methylocystis</taxon>
    </lineage>
</organism>
<keyword evidence="1" id="KW-0472">Membrane</keyword>